<gene>
    <name evidence="2" type="ORF">CEUTPL_LOCUS327</name>
</gene>
<name>A0A9N9M8L7_9CUCU</name>
<organism evidence="2 3">
    <name type="scientific">Ceutorhynchus assimilis</name>
    <name type="common">cabbage seed weevil</name>
    <dbReference type="NCBI Taxonomy" id="467358"/>
    <lineage>
        <taxon>Eukaryota</taxon>
        <taxon>Metazoa</taxon>
        <taxon>Ecdysozoa</taxon>
        <taxon>Arthropoda</taxon>
        <taxon>Hexapoda</taxon>
        <taxon>Insecta</taxon>
        <taxon>Pterygota</taxon>
        <taxon>Neoptera</taxon>
        <taxon>Endopterygota</taxon>
        <taxon>Coleoptera</taxon>
        <taxon>Polyphaga</taxon>
        <taxon>Cucujiformia</taxon>
        <taxon>Curculionidae</taxon>
        <taxon>Ceutorhynchinae</taxon>
        <taxon>Ceutorhynchus</taxon>
    </lineage>
</organism>
<sequence length="86" mass="9722">MNVNPEKKRVSCRLIAHQDSGRVRWCVGQERKWQKVLKRLALVPLILLPVVIVVILVAKHTFGGKGNTNSQNFFAEISNVTLSEQI</sequence>
<keyword evidence="3" id="KW-1185">Reference proteome</keyword>
<feature type="transmembrane region" description="Helical" evidence="1">
    <location>
        <begin position="40"/>
        <end position="58"/>
    </location>
</feature>
<keyword evidence="1" id="KW-1133">Transmembrane helix</keyword>
<accession>A0A9N9M8L7</accession>
<dbReference type="EMBL" id="OU892277">
    <property type="protein sequence ID" value="CAG9759580.1"/>
    <property type="molecule type" value="Genomic_DNA"/>
</dbReference>
<keyword evidence="1" id="KW-0812">Transmembrane</keyword>
<proteinExistence type="predicted"/>
<evidence type="ECO:0000256" key="1">
    <source>
        <dbReference type="SAM" id="Phobius"/>
    </source>
</evidence>
<dbReference type="AlphaFoldDB" id="A0A9N9M8L7"/>
<evidence type="ECO:0000313" key="3">
    <source>
        <dbReference type="Proteomes" id="UP001152799"/>
    </source>
</evidence>
<reference evidence="2" key="1">
    <citation type="submission" date="2022-01" db="EMBL/GenBank/DDBJ databases">
        <authorList>
            <person name="King R."/>
        </authorList>
    </citation>
    <scope>NUCLEOTIDE SEQUENCE</scope>
</reference>
<keyword evidence="1" id="KW-0472">Membrane</keyword>
<protein>
    <submittedName>
        <fullName evidence="2">Uncharacterized protein</fullName>
    </submittedName>
</protein>
<evidence type="ECO:0000313" key="2">
    <source>
        <dbReference type="EMBL" id="CAG9759580.1"/>
    </source>
</evidence>
<dbReference type="Proteomes" id="UP001152799">
    <property type="component" value="Chromosome 1"/>
</dbReference>